<evidence type="ECO:0000259" key="3">
    <source>
        <dbReference type="Pfam" id="PF20442"/>
    </source>
</evidence>
<dbReference type="InterPro" id="IPR020568">
    <property type="entry name" value="Ribosomal_Su5_D2-typ_SF"/>
</dbReference>
<dbReference type="AlphaFoldDB" id="A0A223HVH7"/>
<feature type="domain" description="BREX system Lon protease-like BrxL N-terminal" evidence="3">
    <location>
        <begin position="9"/>
        <end position="140"/>
    </location>
</feature>
<feature type="domain" description="Lon proteolytic" evidence="2">
    <location>
        <begin position="511"/>
        <end position="667"/>
    </location>
</feature>
<dbReference type="InterPro" id="IPR014061">
    <property type="entry name" value="BrxL-like"/>
</dbReference>
<dbReference type="GO" id="GO:0004252">
    <property type="term" value="F:serine-type endopeptidase activity"/>
    <property type="evidence" value="ECO:0007669"/>
    <property type="project" value="InterPro"/>
</dbReference>
<dbReference type="NCBIfam" id="TIGR02653">
    <property type="entry name" value="Lon_rel_chp"/>
    <property type="match status" value="1"/>
</dbReference>
<evidence type="ECO:0000313" key="5">
    <source>
        <dbReference type="Proteomes" id="UP000214975"/>
    </source>
</evidence>
<proteinExistence type="predicted"/>
<evidence type="ECO:0000259" key="2">
    <source>
        <dbReference type="Pfam" id="PF05362"/>
    </source>
</evidence>
<dbReference type="GO" id="GO:0030163">
    <property type="term" value="P:protein catabolic process"/>
    <property type="evidence" value="ECO:0007669"/>
    <property type="project" value="InterPro"/>
</dbReference>
<dbReference type="Gene3D" id="3.30.230.10">
    <property type="match status" value="1"/>
</dbReference>
<dbReference type="GO" id="GO:0006508">
    <property type="term" value="P:proteolysis"/>
    <property type="evidence" value="ECO:0007669"/>
    <property type="project" value="UniProtKB-KW"/>
</dbReference>
<dbReference type="NCBIfam" id="TIGR02688">
    <property type="entry name" value="BREX system Lon protease-like protein BrxL"/>
    <property type="match status" value="1"/>
</dbReference>
<protein>
    <submittedName>
        <fullName evidence="4">ATP-dependent lon protease</fullName>
    </submittedName>
</protein>
<dbReference type="GO" id="GO:0005524">
    <property type="term" value="F:ATP binding"/>
    <property type="evidence" value="ECO:0007669"/>
    <property type="project" value="InterPro"/>
</dbReference>
<evidence type="ECO:0000313" key="4">
    <source>
        <dbReference type="EMBL" id="AST56491.1"/>
    </source>
</evidence>
<dbReference type="Pfam" id="PF13337">
    <property type="entry name" value="BrxL_ATPase"/>
    <property type="match status" value="1"/>
</dbReference>
<dbReference type="SUPFAM" id="SSF52540">
    <property type="entry name" value="P-loop containing nucleoside triphosphate hydrolases"/>
    <property type="match status" value="1"/>
</dbReference>
<dbReference type="Pfam" id="PF05362">
    <property type="entry name" value="Lon_C"/>
    <property type="match status" value="1"/>
</dbReference>
<dbReference type="PANTHER" id="PTHR10046">
    <property type="entry name" value="ATP DEPENDENT LON PROTEASE FAMILY MEMBER"/>
    <property type="match status" value="1"/>
</dbReference>
<accession>A0A223HVH7</accession>
<dbReference type="InterPro" id="IPR014721">
    <property type="entry name" value="Ribsml_uS5_D2-typ_fold_subgr"/>
</dbReference>
<reference evidence="4 5" key="1">
    <citation type="submission" date="2016-08" db="EMBL/GenBank/DDBJ databases">
        <title>A novel genetic cassette of butanologenic Thermoanaerobacterium thermosaccharolyticum that directly convert cellulose to butanol.</title>
        <authorList>
            <person name="Li T."/>
            <person name="He J."/>
        </authorList>
    </citation>
    <scope>NUCLEOTIDE SEQUENCE [LARGE SCALE GENOMIC DNA]</scope>
    <source>
        <strain evidence="4 5">TG57</strain>
    </source>
</reference>
<dbReference type="Pfam" id="PF20442">
    <property type="entry name" value="BrxL_N"/>
    <property type="match status" value="1"/>
</dbReference>
<keyword evidence="1 4" id="KW-0645">Protease</keyword>
<organism evidence="4 5">
    <name type="scientific">Thermoanaerobacterium thermosaccharolyticum</name>
    <name type="common">Clostridium thermosaccharolyticum</name>
    <dbReference type="NCBI Taxonomy" id="1517"/>
    <lineage>
        <taxon>Bacteria</taxon>
        <taxon>Bacillati</taxon>
        <taxon>Bacillota</taxon>
        <taxon>Clostridia</taxon>
        <taxon>Thermoanaerobacterales</taxon>
        <taxon>Thermoanaerobacteraceae</taxon>
        <taxon>Thermoanaerobacterium</taxon>
    </lineage>
</organism>
<evidence type="ECO:0000256" key="1">
    <source>
        <dbReference type="ARBA" id="ARBA00022670"/>
    </source>
</evidence>
<dbReference type="SUPFAM" id="SSF54211">
    <property type="entry name" value="Ribosomal protein S5 domain 2-like"/>
    <property type="match status" value="1"/>
</dbReference>
<gene>
    <name evidence="4" type="ORF">Thert_00266</name>
</gene>
<keyword evidence="1 4" id="KW-0378">Hydrolase</keyword>
<dbReference type="InterPro" id="IPR027065">
    <property type="entry name" value="Lon_Prtase"/>
</dbReference>
<dbReference type="EMBL" id="CP016893">
    <property type="protein sequence ID" value="AST56491.1"/>
    <property type="molecule type" value="Genomic_DNA"/>
</dbReference>
<dbReference type="InterPro" id="IPR027417">
    <property type="entry name" value="P-loop_NTPase"/>
</dbReference>
<sequence>MDLDEKLNEYFAGRVVRKDLTKLIKEGANVPTYVLEYLLGMYCATDDEDAIRDGLDKVKKILADNFVRPDEAEMVKSKIKELGVYNVIDKITVKLNEKKNIYEAEFSNLGLRNIKIDDYFVKNYDRLLSGGIWCILQMEYFFDENVRNGSPFFIRSLKPIQMPSMDIDEIFEGRKHFTKDEWMDVILRSIGMEPTKFSEIQKWHLIERLVPLVENNYNLCELGPRGTGKSHVYKEISPNAILVSGGHTTVANLFYNMSTKSIGLVGLWDVVAFDEVAGINFKDKDGVQIMKDYMASGSFARGKEEKSANASMVFVGNINDSVDYLLKTSHLFAPFPDAMNSDSAFFDRIHFYLPGWEIPKMRPEFFTDRYGFITDYLSEFFREMRKRTFADAIDKYFKLGNNLNQRDVIAVKKTVSGLLKILYPDENFNKEDVEEALKYALVGRRRVKEQLKKIGGMEFYDVHFSYIDNDTLKENFVSVPEIGGGKLIPEGAYKPGHVYTVGRGESGMLGVFKIEVESMAGSGKLEKSGAYSSKLKESINIAFNYFRANSKSISSVINTKTMDFYMHIQDLQGIGSIDDMALPAFIALCSQSLSKPIQEQMVVLGSMSIGGTIKKVSDLANVLQACFDAGAKKVLLPMSSAVDIPSVPPELFSKFQISFYQDPKDAVFKALGVS</sequence>
<dbReference type="Proteomes" id="UP000214975">
    <property type="component" value="Chromosome"/>
</dbReference>
<dbReference type="InterPro" id="IPR046838">
    <property type="entry name" value="BrxL_N"/>
</dbReference>
<dbReference type="GO" id="GO:0004176">
    <property type="term" value="F:ATP-dependent peptidase activity"/>
    <property type="evidence" value="ECO:0007669"/>
    <property type="project" value="InterPro"/>
</dbReference>
<dbReference type="RefSeq" id="WP_217348814.1">
    <property type="nucleotide sequence ID" value="NZ_CP016893.1"/>
</dbReference>
<dbReference type="InterPro" id="IPR008269">
    <property type="entry name" value="Lon_proteolytic"/>
</dbReference>
<dbReference type="InterPro" id="IPR013473">
    <property type="entry name" value="BrxL"/>
</dbReference>
<name>A0A223HVH7_THETR</name>